<name>M7BWH4_CHEMY</name>
<dbReference type="AlphaFoldDB" id="M7BWH4"/>
<proteinExistence type="predicted"/>
<sequence length="159" mass="16641">MIRCCLWTRSIGGAGIYVGHGTAISTQRSGTDGSSCSANGLAGQTRIGKMPAIDARSYGALAETWNGNLSGNGIDDHASTDCGISCETRTVGDIRHSPIDIRFAKMSGAGSPEPDPPKKKINLLLVASDSDNENEHASVHTGFRAKPVINMDDVPWNGG</sequence>
<protein>
    <submittedName>
        <fullName evidence="1">Uncharacterized protein</fullName>
    </submittedName>
</protein>
<accession>M7BWH4</accession>
<organism evidence="1 2">
    <name type="scientific">Chelonia mydas</name>
    <name type="common">Green sea-turtle</name>
    <name type="synonym">Chelonia agassizi</name>
    <dbReference type="NCBI Taxonomy" id="8469"/>
    <lineage>
        <taxon>Eukaryota</taxon>
        <taxon>Metazoa</taxon>
        <taxon>Chordata</taxon>
        <taxon>Craniata</taxon>
        <taxon>Vertebrata</taxon>
        <taxon>Euteleostomi</taxon>
        <taxon>Archelosauria</taxon>
        <taxon>Testudinata</taxon>
        <taxon>Testudines</taxon>
        <taxon>Cryptodira</taxon>
        <taxon>Durocryptodira</taxon>
        <taxon>Americhelydia</taxon>
        <taxon>Chelonioidea</taxon>
        <taxon>Cheloniidae</taxon>
        <taxon>Chelonia</taxon>
    </lineage>
</organism>
<evidence type="ECO:0000313" key="2">
    <source>
        <dbReference type="Proteomes" id="UP000031443"/>
    </source>
</evidence>
<dbReference type="EMBL" id="KB477522">
    <property type="protein sequence ID" value="EMP42196.1"/>
    <property type="molecule type" value="Genomic_DNA"/>
</dbReference>
<keyword evidence="2" id="KW-1185">Reference proteome</keyword>
<evidence type="ECO:0000313" key="1">
    <source>
        <dbReference type="EMBL" id="EMP42196.1"/>
    </source>
</evidence>
<gene>
    <name evidence="1" type="ORF">UY3_00583</name>
</gene>
<dbReference type="Proteomes" id="UP000031443">
    <property type="component" value="Unassembled WGS sequence"/>
</dbReference>
<reference evidence="2" key="1">
    <citation type="journal article" date="2013" name="Nat. Genet.">
        <title>The draft genomes of soft-shell turtle and green sea turtle yield insights into the development and evolution of the turtle-specific body plan.</title>
        <authorList>
            <person name="Wang Z."/>
            <person name="Pascual-Anaya J."/>
            <person name="Zadissa A."/>
            <person name="Li W."/>
            <person name="Niimura Y."/>
            <person name="Huang Z."/>
            <person name="Li C."/>
            <person name="White S."/>
            <person name="Xiong Z."/>
            <person name="Fang D."/>
            <person name="Wang B."/>
            <person name="Ming Y."/>
            <person name="Chen Y."/>
            <person name="Zheng Y."/>
            <person name="Kuraku S."/>
            <person name="Pignatelli M."/>
            <person name="Herrero J."/>
            <person name="Beal K."/>
            <person name="Nozawa M."/>
            <person name="Li Q."/>
            <person name="Wang J."/>
            <person name="Zhang H."/>
            <person name="Yu L."/>
            <person name="Shigenobu S."/>
            <person name="Wang J."/>
            <person name="Liu J."/>
            <person name="Flicek P."/>
            <person name="Searle S."/>
            <person name="Wang J."/>
            <person name="Kuratani S."/>
            <person name="Yin Y."/>
            <person name="Aken B."/>
            <person name="Zhang G."/>
            <person name="Irie N."/>
        </authorList>
    </citation>
    <scope>NUCLEOTIDE SEQUENCE [LARGE SCALE GENOMIC DNA]</scope>
</reference>